<keyword evidence="6" id="KW-0479">Metal-binding</keyword>
<dbReference type="NCBIfam" id="TIGR00069">
    <property type="entry name" value="hisD"/>
    <property type="match status" value="1"/>
</dbReference>
<accession>A0A2G9YBM9</accession>
<dbReference type="Proteomes" id="UP000230392">
    <property type="component" value="Unassembled WGS sequence"/>
</dbReference>
<dbReference type="Gene3D" id="1.20.5.1300">
    <property type="match status" value="2"/>
</dbReference>
<feature type="binding site" evidence="4">
    <location>
        <position position="203"/>
    </location>
    <ligand>
        <name>NAD(+)</name>
        <dbReference type="ChEBI" id="CHEBI:57540"/>
    </ligand>
</feature>
<dbReference type="PANTHER" id="PTHR21256:SF2">
    <property type="entry name" value="HISTIDINE BIOSYNTHESIS TRIFUNCTIONAL PROTEIN"/>
    <property type="match status" value="1"/>
</dbReference>
<comment type="caution">
    <text evidence="8">The sequence shown here is derived from an EMBL/GenBank/DDBJ whole genome shotgun (WGS) entry which is preliminary data.</text>
</comment>
<evidence type="ECO:0000256" key="6">
    <source>
        <dbReference type="PIRSR" id="PIRSR000099-4"/>
    </source>
</evidence>
<dbReference type="GO" id="GO:0046872">
    <property type="term" value="F:metal ion binding"/>
    <property type="evidence" value="ECO:0007669"/>
    <property type="project" value="UniProtKB-KW"/>
</dbReference>
<protein>
    <submittedName>
        <fullName evidence="8">Histidinol dehydrogenase</fullName>
    </submittedName>
</protein>
<dbReference type="EMBL" id="PCRF01000048">
    <property type="protein sequence ID" value="PIP16630.1"/>
    <property type="molecule type" value="Genomic_DNA"/>
</dbReference>
<feature type="binding site" evidence="5">
    <location>
        <position position="330"/>
    </location>
    <ligand>
        <name>substrate</name>
    </ligand>
</feature>
<feature type="binding site" evidence="4">
    <location>
        <position position="180"/>
    </location>
    <ligand>
        <name>NAD(+)</name>
        <dbReference type="ChEBI" id="CHEBI:57540"/>
    </ligand>
</feature>
<feature type="non-terminal residue" evidence="8">
    <location>
        <position position="1"/>
    </location>
</feature>
<feature type="active site" description="Proton acceptor" evidence="3">
    <location>
        <position position="297"/>
    </location>
</feature>
<feature type="binding site" evidence="5">
    <location>
        <position position="389"/>
    </location>
    <ligand>
        <name>substrate</name>
    </ligand>
</feature>
<feature type="binding site" evidence="5">
    <location>
        <position position="384"/>
    </location>
    <ligand>
        <name>substrate</name>
    </ligand>
</feature>
<evidence type="ECO:0000256" key="5">
    <source>
        <dbReference type="PIRSR" id="PIRSR000099-3"/>
    </source>
</evidence>
<evidence type="ECO:0000256" key="1">
    <source>
        <dbReference type="ARBA" id="ARBA00010178"/>
    </source>
</evidence>
<dbReference type="GO" id="GO:0004399">
    <property type="term" value="F:histidinol dehydrogenase activity"/>
    <property type="evidence" value="ECO:0007669"/>
    <property type="project" value="InterPro"/>
</dbReference>
<feature type="binding site" evidence="6">
    <location>
        <position position="248"/>
    </location>
    <ligand>
        <name>Zn(2+)</name>
        <dbReference type="ChEBI" id="CHEBI:29105"/>
    </ligand>
</feature>
<comment type="cofactor">
    <cofactor evidence="6">
        <name>Zn(2+)</name>
        <dbReference type="ChEBI" id="CHEBI:29105"/>
    </cofactor>
    <text evidence="6">Binds 1 zinc ion per subunit.</text>
</comment>
<dbReference type="GO" id="GO:0000105">
    <property type="term" value="P:L-histidine biosynthetic process"/>
    <property type="evidence" value="ECO:0007669"/>
    <property type="project" value="InterPro"/>
</dbReference>
<evidence type="ECO:0000256" key="4">
    <source>
        <dbReference type="PIRSR" id="PIRSR000099-2"/>
    </source>
</evidence>
<comment type="similarity">
    <text evidence="1 7">Belongs to the histidinol dehydrogenase family.</text>
</comment>
<evidence type="ECO:0000256" key="3">
    <source>
        <dbReference type="PIRSR" id="PIRSR000099-1"/>
    </source>
</evidence>
<dbReference type="InterPro" id="IPR016161">
    <property type="entry name" value="Ald_DH/histidinol_DH"/>
</dbReference>
<name>A0A2G9YBM9_9BACT</name>
<dbReference type="PRINTS" id="PR00083">
    <property type="entry name" value="HOLDHDRGNASE"/>
</dbReference>
<evidence type="ECO:0000313" key="9">
    <source>
        <dbReference type="Proteomes" id="UP000230392"/>
    </source>
</evidence>
<feature type="binding site" evidence="5">
    <location>
        <position position="251"/>
    </location>
    <ligand>
        <name>substrate</name>
    </ligand>
</feature>
<feature type="binding site" evidence="4">
    <location>
        <position position="118"/>
    </location>
    <ligand>
        <name>NAD(+)</name>
        <dbReference type="ChEBI" id="CHEBI:57540"/>
    </ligand>
</feature>
<keyword evidence="2" id="KW-0560">Oxidoreductase</keyword>
<evidence type="ECO:0000256" key="7">
    <source>
        <dbReference type="RuleBase" id="RU004175"/>
    </source>
</evidence>
<dbReference type="GO" id="GO:0005737">
    <property type="term" value="C:cytoplasm"/>
    <property type="evidence" value="ECO:0007669"/>
    <property type="project" value="TreeGrafter"/>
</dbReference>
<dbReference type="PIRSF" id="PIRSF000099">
    <property type="entry name" value="Histidinol_dh"/>
    <property type="match status" value="1"/>
</dbReference>
<dbReference type="AlphaFoldDB" id="A0A2G9YBM9"/>
<feature type="binding site" evidence="6">
    <location>
        <position position="251"/>
    </location>
    <ligand>
        <name>Zn(2+)</name>
        <dbReference type="ChEBI" id="CHEBI:29105"/>
    </ligand>
</feature>
<evidence type="ECO:0000313" key="8">
    <source>
        <dbReference type="EMBL" id="PIP16630.1"/>
    </source>
</evidence>
<dbReference type="PANTHER" id="PTHR21256">
    <property type="entry name" value="HISTIDINOL DEHYDROGENASE HDH"/>
    <property type="match status" value="1"/>
</dbReference>
<keyword evidence="4" id="KW-0520">NAD</keyword>
<dbReference type="InterPro" id="IPR022695">
    <property type="entry name" value="Histidinol_DH_monofunct"/>
</dbReference>
<keyword evidence="6" id="KW-0862">Zinc</keyword>
<feature type="binding site" evidence="5">
    <location>
        <position position="297"/>
    </location>
    <ligand>
        <name>substrate</name>
    </ligand>
</feature>
<feature type="binding site" evidence="5">
    <location>
        <position position="248"/>
    </location>
    <ligand>
        <name>substrate</name>
    </ligand>
</feature>
<dbReference type="InterPro" id="IPR012131">
    <property type="entry name" value="Hstdl_DH"/>
</dbReference>
<dbReference type="Gene3D" id="3.40.50.1980">
    <property type="entry name" value="Nitrogenase molybdenum iron protein domain"/>
    <property type="match status" value="4"/>
</dbReference>
<feature type="binding site" evidence="6">
    <location>
        <position position="389"/>
    </location>
    <ligand>
        <name>Zn(2+)</name>
        <dbReference type="ChEBI" id="CHEBI:29105"/>
    </ligand>
</feature>
<dbReference type="GO" id="GO:0051287">
    <property type="term" value="F:NAD binding"/>
    <property type="evidence" value="ECO:0007669"/>
    <property type="project" value="InterPro"/>
</dbReference>
<dbReference type="CDD" id="cd06572">
    <property type="entry name" value="Histidinol_dh"/>
    <property type="match status" value="1"/>
</dbReference>
<organism evidence="8 9">
    <name type="scientific">bacterium (Candidatus Ratteibacteria) CG23_combo_of_CG06-09_8_20_14_all_48_7</name>
    <dbReference type="NCBI Taxonomy" id="2014292"/>
    <lineage>
        <taxon>Bacteria</taxon>
        <taxon>Candidatus Ratteibacteria</taxon>
    </lineage>
</organism>
<evidence type="ECO:0000256" key="2">
    <source>
        <dbReference type="ARBA" id="ARBA00023002"/>
    </source>
</evidence>
<feature type="binding site" evidence="6">
    <location>
        <position position="330"/>
    </location>
    <ligand>
        <name>Zn(2+)</name>
        <dbReference type="ChEBI" id="CHEBI:29105"/>
    </ligand>
</feature>
<sequence length="398" mass="42831">VDKGGLAKVLAERQKKFRRVEIQVAKIISRVKEGGEAALRELTRTYDGVEIADFRVSRREIAEAKKEFLSREWQQRLERVAGRIRRFAEKEVPKGFSIAERSGKMERVYVSVEPVGIYIPAGTAPLVSTVLMAVVPARVAGVKRIVIATPPGKDGKANRAVVATAAFLGVTEIYKIGGAQAIAALAFGAGRIPKVAKIVGPGNEYVSAAKRLLYGIVDLDCPAGPSEVVVFADKTADPGFVKAELASQAEHRNGLAVLITPDRRLLEKIAGAGIEGFAIYAEREKALSLIEMIAPEHLVVMADKPEMLVGKIKSAGAIFIGDYTPVAVGDYLAGPSHILPTSGTAVSFSGLSALTFLRSFARLKWDKPGLKEWAEDISALADLEGLPEHKSSILTRLR</sequence>
<feature type="binding site" evidence="5">
    <location>
        <position position="226"/>
    </location>
    <ligand>
        <name>substrate</name>
    </ligand>
</feature>
<dbReference type="Pfam" id="PF00815">
    <property type="entry name" value="Histidinol_dh"/>
    <property type="match status" value="1"/>
</dbReference>
<reference evidence="8 9" key="1">
    <citation type="submission" date="2017-09" db="EMBL/GenBank/DDBJ databases">
        <title>Depth-based differentiation of microbial function through sediment-hosted aquifers and enrichment of novel symbionts in the deep terrestrial subsurface.</title>
        <authorList>
            <person name="Probst A.J."/>
            <person name="Ladd B."/>
            <person name="Jarett J.K."/>
            <person name="Geller-Mcgrath D.E."/>
            <person name="Sieber C.M."/>
            <person name="Emerson J.B."/>
            <person name="Anantharaman K."/>
            <person name="Thomas B.C."/>
            <person name="Malmstrom R."/>
            <person name="Stieglmeier M."/>
            <person name="Klingl A."/>
            <person name="Woyke T."/>
            <person name="Ryan C.M."/>
            <person name="Banfield J.F."/>
        </authorList>
    </citation>
    <scope>NUCLEOTIDE SEQUENCE [LARGE SCALE GENOMIC DNA]</scope>
    <source>
        <strain evidence="8">CG23_combo_of_CG06-09_8_20_14_all_48_7</strain>
    </source>
</reference>
<dbReference type="SUPFAM" id="SSF53720">
    <property type="entry name" value="ALDH-like"/>
    <property type="match status" value="1"/>
</dbReference>
<gene>
    <name evidence="8" type="primary">hisD</name>
    <name evidence="8" type="ORF">COX46_01095</name>
</gene>
<feature type="active site" description="Proton acceptor" evidence="3">
    <location>
        <position position="296"/>
    </location>
</feature>
<proteinExistence type="inferred from homology"/>